<organism evidence="1 2">
    <name type="scientific">Pontibacter chinhatensis</name>
    <dbReference type="NCBI Taxonomy" id="1436961"/>
    <lineage>
        <taxon>Bacteria</taxon>
        <taxon>Pseudomonadati</taxon>
        <taxon>Bacteroidota</taxon>
        <taxon>Cytophagia</taxon>
        <taxon>Cytophagales</taxon>
        <taxon>Hymenobacteraceae</taxon>
        <taxon>Pontibacter</taxon>
    </lineage>
</organism>
<sequence length="49" mass="5678">MKTEWMAAIGNAHHKCKYNFIDDMFNCTDCVTAVVNYGRKYKTTGRSKK</sequence>
<evidence type="ECO:0000313" key="1">
    <source>
        <dbReference type="EMBL" id="SFG95442.1"/>
    </source>
</evidence>
<proteinExistence type="predicted"/>
<keyword evidence="2" id="KW-1185">Reference proteome</keyword>
<evidence type="ECO:0000313" key="2">
    <source>
        <dbReference type="Proteomes" id="UP000198724"/>
    </source>
</evidence>
<dbReference type="Proteomes" id="UP000198724">
    <property type="component" value="Unassembled WGS sequence"/>
</dbReference>
<name>A0A1I2W2D9_9BACT</name>
<reference evidence="2" key="1">
    <citation type="submission" date="2016-10" db="EMBL/GenBank/DDBJ databases">
        <authorList>
            <person name="Varghese N."/>
            <person name="Submissions S."/>
        </authorList>
    </citation>
    <scope>NUCLEOTIDE SEQUENCE [LARGE SCALE GENOMIC DNA]</scope>
    <source>
        <strain evidence="2">LP51</strain>
    </source>
</reference>
<protein>
    <submittedName>
        <fullName evidence="1">Uncharacterized protein</fullName>
    </submittedName>
</protein>
<dbReference type="EMBL" id="FOOT01000004">
    <property type="protein sequence ID" value="SFG95442.1"/>
    <property type="molecule type" value="Genomic_DNA"/>
</dbReference>
<accession>A0A1I2W2D9</accession>
<dbReference type="AlphaFoldDB" id="A0A1I2W2D9"/>
<gene>
    <name evidence="1" type="ORF">SAMN05421739_104484</name>
</gene>